<name>A0ABR4MFY1_9PEZI</name>
<comment type="caution">
    <text evidence="4">The sequence shown here is derived from an EMBL/GenBank/DDBJ whole genome shotgun (WGS) entry which is preliminary data.</text>
</comment>
<proteinExistence type="predicted"/>
<dbReference type="InterPro" id="IPR045122">
    <property type="entry name" value="Csc1-like"/>
</dbReference>
<evidence type="ECO:0000313" key="5">
    <source>
        <dbReference type="Proteomes" id="UP001610728"/>
    </source>
</evidence>
<feature type="transmembrane region" description="Helical" evidence="2">
    <location>
        <begin position="132"/>
        <end position="154"/>
    </location>
</feature>
<gene>
    <name evidence="4" type="ORF">HOO65_050295</name>
</gene>
<evidence type="ECO:0000259" key="3">
    <source>
        <dbReference type="Pfam" id="PF13967"/>
    </source>
</evidence>
<feature type="compositionally biased region" description="Low complexity" evidence="1">
    <location>
        <begin position="209"/>
        <end position="227"/>
    </location>
</feature>
<keyword evidence="2" id="KW-0472">Membrane</keyword>
<evidence type="ECO:0000256" key="1">
    <source>
        <dbReference type="SAM" id="MobiDB-lite"/>
    </source>
</evidence>
<feature type="transmembrane region" description="Helical" evidence="2">
    <location>
        <begin position="20"/>
        <end position="38"/>
    </location>
</feature>
<dbReference type="Pfam" id="PF13967">
    <property type="entry name" value="RSN1_TM"/>
    <property type="match status" value="1"/>
</dbReference>
<evidence type="ECO:0000256" key="2">
    <source>
        <dbReference type="SAM" id="Phobius"/>
    </source>
</evidence>
<accession>A0ABR4MFY1</accession>
<dbReference type="EMBL" id="JABSNW010000005">
    <property type="protein sequence ID" value="KAL2887174.1"/>
    <property type="molecule type" value="Genomic_DNA"/>
</dbReference>
<evidence type="ECO:0000313" key="4">
    <source>
        <dbReference type="EMBL" id="KAL2887174.1"/>
    </source>
</evidence>
<dbReference type="PANTHER" id="PTHR13018:SF5">
    <property type="entry name" value="RE44586P"/>
    <property type="match status" value="1"/>
</dbReference>
<dbReference type="InterPro" id="IPR032880">
    <property type="entry name" value="CSC1/OSCA1-like_N"/>
</dbReference>
<dbReference type="PANTHER" id="PTHR13018">
    <property type="entry name" value="PROBABLE MEMBRANE PROTEIN DUF221-RELATED"/>
    <property type="match status" value="1"/>
</dbReference>
<dbReference type="GeneID" id="98118907"/>
<feature type="domain" description="CSC1/OSCA1-like N-terminal transmembrane" evidence="3">
    <location>
        <begin position="21"/>
        <end position="155"/>
    </location>
</feature>
<feature type="compositionally biased region" description="Polar residues" evidence="1">
    <location>
        <begin position="258"/>
        <end position="272"/>
    </location>
</feature>
<organism evidence="4 5">
    <name type="scientific">Ceratocystis lukuohia</name>
    <dbReference type="NCBI Taxonomy" id="2019550"/>
    <lineage>
        <taxon>Eukaryota</taxon>
        <taxon>Fungi</taxon>
        <taxon>Dikarya</taxon>
        <taxon>Ascomycota</taxon>
        <taxon>Pezizomycotina</taxon>
        <taxon>Sordariomycetes</taxon>
        <taxon>Hypocreomycetidae</taxon>
        <taxon>Microascales</taxon>
        <taxon>Ceratocystidaceae</taxon>
        <taxon>Ceratocystis</taxon>
    </lineage>
</organism>
<feature type="transmembrane region" description="Helical" evidence="2">
    <location>
        <begin position="50"/>
        <end position="76"/>
    </location>
</feature>
<reference evidence="4 5" key="1">
    <citation type="submission" date="2020-05" db="EMBL/GenBank/DDBJ databases">
        <title>Ceratocystis lukuohia genome.</title>
        <authorList>
            <person name="Harrington T.C."/>
            <person name="Kim K."/>
            <person name="Mayers C.G."/>
        </authorList>
    </citation>
    <scope>NUCLEOTIDE SEQUENCE [LARGE SCALE GENOMIC DNA]</scope>
    <source>
        <strain evidence="4 5">C4212</strain>
    </source>
</reference>
<keyword evidence="2" id="KW-1133">Transmembrane helix</keyword>
<dbReference type="RefSeq" id="XP_070858354.1">
    <property type="nucleotide sequence ID" value="XM_071000839.1"/>
</dbReference>
<feature type="region of interest" description="Disordered" evidence="1">
    <location>
        <begin position="235"/>
        <end position="278"/>
    </location>
</feature>
<dbReference type="Proteomes" id="UP001610728">
    <property type="component" value="Unassembled WGS sequence"/>
</dbReference>
<feature type="region of interest" description="Disordered" evidence="1">
    <location>
        <begin position="208"/>
        <end position="227"/>
    </location>
</feature>
<sequence length="278" mass="30753">MRWATLYSAWKRRLDSLIGLPTLPNTFLGWIPALYRITDEQVLASTGLDAFVFLLFFKMSACLFSIMFFFALTVLLPINSTMFPSGDGVAKSKLQVQTHSLWDESSVDNNRTVTQCTDLTHNDHPCVGGAKLQIFTGSYLAFTYFFTFLTLYMVDRHTRCILHIRQDHLGTQSTITDRTFHITGIPRDAKFINPSLISKLLDPWIYDEPPSGEGSTTQSSGASSPSGGLAVLAPTPNLYSDNDSFRPPALGSSLAFDGQNQGPSPLDSNISLGDTHIW</sequence>
<protein>
    <submittedName>
        <fullName evidence="4">Calcium permeable stress-gated cation channel 1</fullName>
    </submittedName>
</protein>
<keyword evidence="2" id="KW-0812">Transmembrane</keyword>
<keyword evidence="5" id="KW-1185">Reference proteome</keyword>